<dbReference type="Pfam" id="PF03638">
    <property type="entry name" value="TCR"/>
    <property type="match status" value="2"/>
</dbReference>
<name>A0A2U9BVT6_SCOMX</name>
<gene>
    <name evidence="6" type="ORF">SMAX5B_012959</name>
</gene>
<proteinExistence type="inferred from homology"/>
<comment type="similarity">
    <text evidence="2">Belongs to the lin-54 family.</text>
</comment>
<keyword evidence="3" id="KW-0539">Nucleus</keyword>
<sequence>MSLTGKRRRRAEDVSDATARRSDRGVVTSMDRHCGMSRPFLQYHQAACHLSRDQTANMQPQAPPAKAAGGLCESKSRKSCRCNRSRCLKLYCECFANGLMCSSCNCFDCHNNTEHEATRHKAIQSCLGRKPDAFRPKIAGGKSVQDKGWHNKGCNCKRSSCLKNYCECFEANIMCSSRCKCVDCRNYDSGLKEKTVKEKGPVSVITPTVVKEVCSRLLAKAVEAEREDQSPAQTEDMVLEEFSDCLNEIVMTILMHIQHINGSQGMNTVILSVYQQRLILGENFVLDLNHSEILREFFAMRCHVELPVTSMRECESDNTTFNTPAPPSHLRPSSSKQESCQASCRARSNLPPPPLLSLGDISSLERCCHSHTAAGLTAITEADMRIQAPVVWTSTVIISLLVGSCHAQKLNVHWGPQSMMYLKGKYGRRFVSEDRGVLKQAVQGWYAALGGTVTH</sequence>
<dbReference type="EMBL" id="CP026252">
    <property type="protein sequence ID" value="AWP07800.1"/>
    <property type="molecule type" value="Genomic_DNA"/>
</dbReference>
<accession>A0A2U9BVT6</accession>
<dbReference type="PANTHER" id="PTHR12446:SF34">
    <property type="entry name" value="PROTEIN LIN-54 HOMOLOG"/>
    <property type="match status" value="1"/>
</dbReference>
<organism evidence="6 7">
    <name type="scientific">Scophthalmus maximus</name>
    <name type="common">Turbot</name>
    <name type="synonym">Psetta maxima</name>
    <dbReference type="NCBI Taxonomy" id="52904"/>
    <lineage>
        <taxon>Eukaryota</taxon>
        <taxon>Metazoa</taxon>
        <taxon>Chordata</taxon>
        <taxon>Craniata</taxon>
        <taxon>Vertebrata</taxon>
        <taxon>Euteleostomi</taxon>
        <taxon>Actinopterygii</taxon>
        <taxon>Neopterygii</taxon>
        <taxon>Teleostei</taxon>
        <taxon>Neoteleostei</taxon>
        <taxon>Acanthomorphata</taxon>
        <taxon>Carangaria</taxon>
        <taxon>Pleuronectiformes</taxon>
        <taxon>Pleuronectoidei</taxon>
        <taxon>Scophthalmidae</taxon>
        <taxon>Scophthalmus</taxon>
    </lineage>
</organism>
<evidence type="ECO:0000256" key="1">
    <source>
        <dbReference type="ARBA" id="ARBA00004123"/>
    </source>
</evidence>
<dbReference type="AlphaFoldDB" id="A0A2U9BVT6"/>
<feature type="compositionally biased region" description="Basic and acidic residues" evidence="4">
    <location>
        <begin position="10"/>
        <end position="24"/>
    </location>
</feature>
<evidence type="ECO:0000313" key="6">
    <source>
        <dbReference type="EMBL" id="AWP07800.1"/>
    </source>
</evidence>
<feature type="domain" description="CRC" evidence="5">
    <location>
        <begin position="76"/>
        <end position="189"/>
    </location>
</feature>
<dbReference type="Proteomes" id="UP000246464">
    <property type="component" value="Chromosome 10"/>
</dbReference>
<evidence type="ECO:0000313" key="7">
    <source>
        <dbReference type="Proteomes" id="UP000246464"/>
    </source>
</evidence>
<keyword evidence="7" id="KW-1185">Reference proteome</keyword>
<dbReference type="InterPro" id="IPR033467">
    <property type="entry name" value="Tesmin/TSO1-like_CXC"/>
</dbReference>
<dbReference type="GO" id="GO:0005634">
    <property type="term" value="C:nucleus"/>
    <property type="evidence" value="ECO:0007669"/>
    <property type="project" value="UniProtKB-SubCell"/>
</dbReference>
<dbReference type="GO" id="GO:0006355">
    <property type="term" value="P:regulation of DNA-templated transcription"/>
    <property type="evidence" value="ECO:0007669"/>
    <property type="project" value="TreeGrafter"/>
</dbReference>
<feature type="region of interest" description="Disordered" evidence="4">
    <location>
        <begin position="1"/>
        <end position="24"/>
    </location>
</feature>
<dbReference type="InterPro" id="IPR028307">
    <property type="entry name" value="Lin-54_fam"/>
</dbReference>
<comment type="subcellular location">
    <subcellularLocation>
        <location evidence="1">Nucleus</location>
    </subcellularLocation>
</comment>
<evidence type="ECO:0000259" key="5">
    <source>
        <dbReference type="PROSITE" id="PS51634"/>
    </source>
</evidence>
<feature type="region of interest" description="Disordered" evidence="4">
    <location>
        <begin position="313"/>
        <end position="337"/>
    </location>
</feature>
<evidence type="ECO:0000256" key="3">
    <source>
        <dbReference type="ARBA" id="ARBA00023242"/>
    </source>
</evidence>
<dbReference type="SMART" id="SM01114">
    <property type="entry name" value="CXC"/>
    <property type="match status" value="2"/>
</dbReference>
<reference evidence="6 7" key="1">
    <citation type="submission" date="2017-12" db="EMBL/GenBank/DDBJ databases">
        <title>Integrating genomic resources of turbot (Scophthalmus maximus) in depth evaluation of genetic and physical mapping variation across individuals.</title>
        <authorList>
            <person name="Martinez P."/>
        </authorList>
    </citation>
    <scope>NUCLEOTIDE SEQUENCE [LARGE SCALE GENOMIC DNA]</scope>
</reference>
<dbReference type="PROSITE" id="PS51634">
    <property type="entry name" value="CRC"/>
    <property type="match status" value="1"/>
</dbReference>
<dbReference type="InterPro" id="IPR005172">
    <property type="entry name" value="CRC"/>
</dbReference>
<evidence type="ECO:0000256" key="4">
    <source>
        <dbReference type="SAM" id="MobiDB-lite"/>
    </source>
</evidence>
<dbReference type="PANTHER" id="PTHR12446">
    <property type="entry name" value="TESMIN/TSO1-RELATED"/>
    <property type="match status" value="1"/>
</dbReference>
<evidence type="ECO:0000256" key="2">
    <source>
        <dbReference type="ARBA" id="ARBA00007267"/>
    </source>
</evidence>
<protein>
    <recommendedName>
        <fullName evidence="5">CRC domain-containing protein</fullName>
    </recommendedName>
</protein>